<keyword evidence="3" id="KW-1133">Transmembrane helix</keyword>
<accession>A0A8K0GQE0</accession>
<keyword evidence="3" id="KW-0812">Transmembrane</keyword>
<gene>
    <name evidence="4" type="ORF">FNV43_RR24075</name>
</gene>
<evidence type="ECO:0000313" key="4">
    <source>
        <dbReference type="EMBL" id="KAF3432973.1"/>
    </source>
</evidence>
<feature type="compositionally biased region" description="Polar residues" evidence="2">
    <location>
        <begin position="311"/>
        <end position="332"/>
    </location>
</feature>
<feature type="region of interest" description="Disordered" evidence="2">
    <location>
        <begin position="389"/>
        <end position="443"/>
    </location>
</feature>
<dbReference type="OrthoDB" id="2020668at2759"/>
<dbReference type="PANTHER" id="PTHR33740">
    <property type="entry name" value="GPI-ANCHORED ADHESIN-LIKE PROTEIN"/>
    <property type="match status" value="1"/>
</dbReference>
<dbReference type="PANTHER" id="PTHR33740:SF3">
    <property type="entry name" value="GPI-ANCHORED ADHESIN-LIKE PROTEIN"/>
    <property type="match status" value="1"/>
</dbReference>
<protein>
    <recommendedName>
        <fullName evidence="6">SLH domain-containing protein</fullName>
    </recommendedName>
</protein>
<reference evidence="4" key="1">
    <citation type="submission" date="2020-03" db="EMBL/GenBank/DDBJ databases">
        <title>A high-quality chromosome-level genome assembly of a woody plant with both climbing and erect habits, Rhamnella rubrinervis.</title>
        <authorList>
            <person name="Lu Z."/>
            <person name="Yang Y."/>
            <person name="Zhu X."/>
            <person name="Sun Y."/>
        </authorList>
    </citation>
    <scope>NUCLEOTIDE SEQUENCE</scope>
    <source>
        <strain evidence="4">BYM</strain>
        <tissue evidence="4">Leaf</tissue>
    </source>
</reference>
<dbReference type="AlphaFoldDB" id="A0A8K0GQE0"/>
<feature type="region of interest" description="Disordered" evidence="2">
    <location>
        <begin position="150"/>
        <end position="240"/>
    </location>
</feature>
<dbReference type="Gene3D" id="1.10.287.700">
    <property type="entry name" value="Helix hairpin bin"/>
    <property type="match status" value="1"/>
</dbReference>
<organism evidence="4 5">
    <name type="scientific">Rhamnella rubrinervis</name>
    <dbReference type="NCBI Taxonomy" id="2594499"/>
    <lineage>
        <taxon>Eukaryota</taxon>
        <taxon>Viridiplantae</taxon>
        <taxon>Streptophyta</taxon>
        <taxon>Embryophyta</taxon>
        <taxon>Tracheophyta</taxon>
        <taxon>Spermatophyta</taxon>
        <taxon>Magnoliopsida</taxon>
        <taxon>eudicotyledons</taxon>
        <taxon>Gunneridae</taxon>
        <taxon>Pentapetalae</taxon>
        <taxon>rosids</taxon>
        <taxon>fabids</taxon>
        <taxon>Rosales</taxon>
        <taxon>Rhamnaceae</taxon>
        <taxon>rhamnoid group</taxon>
        <taxon>Rhamneae</taxon>
        <taxon>Rhamnella</taxon>
    </lineage>
</organism>
<feature type="compositionally biased region" description="Polar residues" evidence="2">
    <location>
        <begin position="422"/>
        <end position="443"/>
    </location>
</feature>
<evidence type="ECO:0008006" key="6">
    <source>
        <dbReference type="Google" id="ProtNLM"/>
    </source>
</evidence>
<feature type="compositionally biased region" description="Polar residues" evidence="2">
    <location>
        <begin position="404"/>
        <end position="414"/>
    </location>
</feature>
<keyword evidence="5" id="KW-1185">Reference proteome</keyword>
<feature type="compositionally biased region" description="Basic and acidic residues" evidence="2">
    <location>
        <begin position="225"/>
        <end position="237"/>
    </location>
</feature>
<feature type="coiled-coil region" evidence="1">
    <location>
        <begin position="714"/>
        <end position="850"/>
    </location>
</feature>
<dbReference type="EMBL" id="VOIH02000011">
    <property type="protein sequence ID" value="KAF3432973.1"/>
    <property type="molecule type" value="Genomic_DNA"/>
</dbReference>
<evidence type="ECO:0000256" key="3">
    <source>
        <dbReference type="SAM" id="Phobius"/>
    </source>
</evidence>
<evidence type="ECO:0000313" key="5">
    <source>
        <dbReference type="Proteomes" id="UP000796880"/>
    </source>
</evidence>
<evidence type="ECO:0000256" key="1">
    <source>
        <dbReference type="SAM" id="Coils"/>
    </source>
</evidence>
<comment type="caution">
    <text evidence="4">The sequence shown here is derived from an EMBL/GenBank/DDBJ whole genome shotgun (WGS) entry which is preliminary data.</text>
</comment>
<sequence length="986" mass="107866">MAATTATCSPSSPQLRLALNGGNWMKAPAILVRPRLGKQDRWVRLFCLAQEGARNKSARSRHRISWVRADSRVDGFSGWSGSDGGEESLDSHRKKWFGGIVGAGVAGVILAAGLTFAALSLGKRKNSRPEQQMELLTTQQEVLLVSDDQNDEVKGDDNEGQEQDSGGLEGRTGTYEGSSFSEIVDAPSENRIGDDSDVSSLTDNDVKYTSYGTDVLNDTSTQENLQHKSTIDDKSIDPDSDVVSRSYDLLEPESGNESFIASGYKDLNSNLPHGTTEFTSELKENLVIGRQTDLSVSDVIPSNLRIDNQDKLSGSSGDQTSKLRLDSSSNPVTHLANEPVALNESLSSQSKTVLEPHSFPKDRIGTVASSSYDEDLDLSKLPQVSAKGNSAPLEVHSISEDGPSVTSVSASDHSFPNEKSTKSFNDISKSTTESPNRRNSFSSAGIPAPSVVSAALQVLPGKVLIPAVVDQVQGQALAALQVLKVIEADVQPGDLCTRREYARWLVSASSALSRNTISKVYPAMYIENVTELAFNDIMPEDPDFASIQGLAEAGLISSKLSRQDMLSSLDENQGPFNFSPESPLSRQDLVSWKMTLEKRQLPEADRKVLYQLSGFIDAGKVHPDACPALVADLSAGEQGIIALAFGYTKLFQPDKPVTNAQAAIALATGEASDVVNEELARIEAESMAENAVTAHSALVAEVEKDINASFEKELSIERKKIDAIEKMAEEARSELDKLRAEREGDKIALMKERAAVESEMEVLSRLRVEVEEQLQSLMSNKVEISYEKERISKLQIEAEKESQEIARLQYELEVERKALSMARAWAEDEAKRAREQAKALEEARDRWERHGIKVVVDNDLREESLAGVTWLEASKQVSVEGTVSRAQNLMDKLKAMTADIREKSRDVIDRIIQRIALLVSKLKEWASKAGKKTEKLRDTAISKASKSAQELQQTTFELSSTIKEGAKRVAGDCREGVEKLTQKFKT</sequence>
<feature type="transmembrane region" description="Helical" evidence="3">
    <location>
        <begin position="96"/>
        <end position="119"/>
    </location>
</feature>
<proteinExistence type="predicted"/>
<keyword evidence="3" id="KW-0472">Membrane</keyword>
<keyword evidence="1" id="KW-0175">Coiled coil</keyword>
<feature type="region of interest" description="Disordered" evidence="2">
    <location>
        <begin position="307"/>
        <end position="365"/>
    </location>
</feature>
<feature type="compositionally biased region" description="Polar residues" evidence="2">
    <location>
        <begin position="210"/>
        <end position="224"/>
    </location>
</feature>
<evidence type="ECO:0000256" key="2">
    <source>
        <dbReference type="SAM" id="MobiDB-lite"/>
    </source>
</evidence>
<dbReference type="Proteomes" id="UP000796880">
    <property type="component" value="Unassembled WGS sequence"/>
</dbReference>
<name>A0A8K0GQE0_9ROSA</name>